<evidence type="ECO:0000259" key="3">
    <source>
        <dbReference type="PROSITE" id="PS50954"/>
    </source>
</evidence>
<evidence type="ECO:0000313" key="5">
    <source>
        <dbReference type="Proteomes" id="UP000275408"/>
    </source>
</evidence>
<keyword evidence="2" id="KW-1133">Transmembrane helix</keyword>
<feature type="region of interest" description="Disordered" evidence="1">
    <location>
        <begin position="1"/>
        <end position="137"/>
    </location>
</feature>
<dbReference type="SUPFAM" id="SSF63451">
    <property type="entry name" value="LEM domain"/>
    <property type="match status" value="1"/>
</dbReference>
<dbReference type="STRING" id="46731.A0A3M6UU39"/>
<dbReference type="GO" id="GO:0006998">
    <property type="term" value="P:nuclear envelope organization"/>
    <property type="evidence" value="ECO:0007669"/>
    <property type="project" value="TreeGrafter"/>
</dbReference>
<feature type="region of interest" description="Disordered" evidence="1">
    <location>
        <begin position="151"/>
        <end position="235"/>
    </location>
</feature>
<keyword evidence="5" id="KW-1185">Reference proteome</keyword>
<sequence>MAASDGDISDAELRRQLKALGEEPGPITPSTKGLLLRKLKRLQNTRGSNATPPKKSSPKRSTIARRSIPATRNQSPSRKLIGFSSDEEDAGPIHSSSLVDDSRARRGEETSFSNVSQRRSRSRSITPSRRNNLRSRVTTVIDQSSIAVNTLDSTDGIDGEFSDSDAQSYQRPGGRVVGSTDYSRPPVSTKRGRSQDESEGLETTLSSTNGSNKHFSSTESKLSSSLQERHTGAKRAKNSSSWSSIAKILLLISAICIPLLLYATFKGHSSEQMILADLVKLTVCQGNNSLDKYGNKPKHPDCITLTNISKGYVDFLYKRLIIRAGERTKDILEMSDRLHGRLYWSVLPGAPEYWNILPGALEYCQIYIIHVFMVIKYNVLYDFIRLFNNISERAPDVKSVAWIDTSVSAKPIFCRIKKAVSRLAYLSFLISVAIGGLMIAYFIVQERWRREEEETRLMYQFVEKII</sequence>
<dbReference type="AlphaFoldDB" id="A0A3M6UU39"/>
<comment type="caution">
    <text evidence="4">The sequence shown here is derived from an EMBL/GenBank/DDBJ whole genome shotgun (WGS) entry which is preliminary data.</text>
</comment>
<dbReference type="EMBL" id="RCHS01000744">
    <property type="protein sequence ID" value="RMX57097.1"/>
    <property type="molecule type" value="Genomic_DNA"/>
</dbReference>
<name>A0A3M6UU39_POCDA</name>
<dbReference type="GO" id="GO:0030514">
    <property type="term" value="P:negative regulation of BMP signaling pathway"/>
    <property type="evidence" value="ECO:0007669"/>
    <property type="project" value="TreeGrafter"/>
</dbReference>
<dbReference type="GO" id="GO:0031490">
    <property type="term" value="F:chromatin DNA binding"/>
    <property type="evidence" value="ECO:0007669"/>
    <property type="project" value="TreeGrafter"/>
</dbReference>
<dbReference type="SMART" id="SM00540">
    <property type="entry name" value="LEM"/>
    <property type="match status" value="1"/>
</dbReference>
<dbReference type="Proteomes" id="UP000275408">
    <property type="component" value="Unassembled WGS sequence"/>
</dbReference>
<accession>A0A3M6UU39</accession>
<dbReference type="PROSITE" id="PS50954">
    <property type="entry name" value="LEM"/>
    <property type="match status" value="1"/>
</dbReference>
<dbReference type="InterPro" id="IPR003887">
    <property type="entry name" value="LEM_dom"/>
</dbReference>
<organism evidence="4 5">
    <name type="scientific">Pocillopora damicornis</name>
    <name type="common">Cauliflower coral</name>
    <name type="synonym">Millepora damicornis</name>
    <dbReference type="NCBI Taxonomy" id="46731"/>
    <lineage>
        <taxon>Eukaryota</taxon>
        <taxon>Metazoa</taxon>
        <taxon>Cnidaria</taxon>
        <taxon>Anthozoa</taxon>
        <taxon>Hexacorallia</taxon>
        <taxon>Scleractinia</taxon>
        <taxon>Astrocoeniina</taxon>
        <taxon>Pocilloporidae</taxon>
        <taxon>Pocillopora</taxon>
    </lineage>
</organism>
<feature type="transmembrane region" description="Helical" evidence="2">
    <location>
        <begin position="245"/>
        <end position="265"/>
    </location>
</feature>
<evidence type="ECO:0000256" key="1">
    <source>
        <dbReference type="SAM" id="MobiDB-lite"/>
    </source>
</evidence>
<keyword evidence="2" id="KW-0472">Membrane</keyword>
<feature type="non-terminal residue" evidence="4">
    <location>
        <position position="466"/>
    </location>
</feature>
<feature type="domain" description="LEM" evidence="3">
    <location>
        <begin position="2"/>
        <end position="46"/>
    </location>
</feature>
<dbReference type="CDD" id="cd12934">
    <property type="entry name" value="LEM"/>
    <property type="match status" value="1"/>
</dbReference>
<dbReference type="PANTHER" id="PTHR13428">
    <property type="entry name" value="INNER NUCLEAR MEMBRANE PROTEIN MAN1 LEM DOMAIN CONTAINING PROTEIN"/>
    <property type="match status" value="1"/>
</dbReference>
<feature type="compositionally biased region" description="Polar residues" evidence="1">
    <location>
        <begin position="201"/>
        <end position="215"/>
    </location>
</feature>
<evidence type="ECO:0000256" key="2">
    <source>
        <dbReference type="SAM" id="Phobius"/>
    </source>
</evidence>
<dbReference type="Gene3D" id="1.10.720.40">
    <property type="match status" value="1"/>
</dbReference>
<gene>
    <name evidence="4" type="ORF">pdam_00008249</name>
</gene>
<feature type="compositionally biased region" description="Low complexity" evidence="1">
    <location>
        <begin position="111"/>
        <end position="130"/>
    </location>
</feature>
<dbReference type="InterPro" id="IPR011015">
    <property type="entry name" value="LEM/LEM-like_dom_sf"/>
</dbReference>
<reference evidence="4 5" key="1">
    <citation type="journal article" date="2018" name="Sci. Rep.">
        <title>Comparative analysis of the Pocillopora damicornis genome highlights role of immune system in coral evolution.</title>
        <authorList>
            <person name="Cunning R."/>
            <person name="Bay R.A."/>
            <person name="Gillette P."/>
            <person name="Baker A.C."/>
            <person name="Traylor-Knowles N."/>
        </authorList>
    </citation>
    <scope>NUCLEOTIDE SEQUENCE [LARGE SCALE GENOMIC DNA]</scope>
    <source>
        <strain evidence="4">RSMAS</strain>
        <tissue evidence="4">Whole animal</tissue>
    </source>
</reference>
<keyword evidence="2" id="KW-0812">Transmembrane</keyword>
<feature type="transmembrane region" description="Helical" evidence="2">
    <location>
        <begin position="423"/>
        <end position="444"/>
    </location>
</feature>
<protein>
    <recommendedName>
        <fullName evidence="3">LEM domain-containing protein</fullName>
    </recommendedName>
</protein>
<dbReference type="Pfam" id="PF03020">
    <property type="entry name" value="LEM"/>
    <property type="match status" value="1"/>
</dbReference>
<evidence type="ECO:0000313" key="4">
    <source>
        <dbReference type="EMBL" id="RMX57097.1"/>
    </source>
</evidence>
<feature type="compositionally biased region" description="Basic and acidic residues" evidence="1">
    <location>
        <begin position="100"/>
        <end position="109"/>
    </location>
</feature>
<proteinExistence type="predicted"/>
<dbReference type="InterPro" id="IPR052277">
    <property type="entry name" value="INM_ESCRT-Associated"/>
</dbReference>
<dbReference type="PANTHER" id="PTHR13428:SF12">
    <property type="entry name" value="INNER NUCLEAR MEMBRANE PROTEIN MAN1"/>
    <property type="match status" value="1"/>
</dbReference>
<dbReference type="OrthoDB" id="118234at2759"/>